<keyword evidence="6" id="KW-1185">Reference proteome</keyword>
<evidence type="ECO:0000256" key="1">
    <source>
        <dbReference type="ARBA" id="ARBA00023015"/>
    </source>
</evidence>
<sequence length="222" mass="25791">MVKNEGMKIKRTFMRDEAYSILREWIMIGKLEPGFKLRDQELSDMLGISRTPVREALLRLEDEGLVVTYANRWTLVASINLEEAEHIYPIVQSLENLAIEQGFNYFSAETIEKLKMQNEDFKIKIKSGDKFAALQADNDFHHTIVELAANPELTKLLTNLKTKVQRMEIHYFSEVDNSLESYDEHERIIEALKSHDKTSIKKTVSANWENSLQRIRQTQGSE</sequence>
<comment type="caution">
    <text evidence="5">The sequence shown here is derived from an EMBL/GenBank/DDBJ whole genome shotgun (WGS) entry which is preliminary data.</text>
</comment>
<dbReference type="InterPro" id="IPR008920">
    <property type="entry name" value="TF_FadR/GntR_C"/>
</dbReference>
<gene>
    <name evidence="5" type="ORF">MHA01_23540</name>
</gene>
<evidence type="ECO:0000313" key="5">
    <source>
        <dbReference type="EMBL" id="GEK59449.1"/>
    </source>
</evidence>
<dbReference type="PRINTS" id="PR00035">
    <property type="entry name" value="HTHGNTR"/>
</dbReference>
<protein>
    <submittedName>
        <fullName evidence="5">GntR family transcriptional regulator</fullName>
    </submittedName>
</protein>
<reference evidence="5 6" key="1">
    <citation type="submission" date="2019-07" db="EMBL/GenBank/DDBJ databases">
        <title>Whole genome shotgun sequence of Marinococcus halophilus NBRC 102359.</title>
        <authorList>
            <person name="Hosoyama A."/>
            <person name="Uohara A."/>
            <person name="Ohji S."/>
            <person name="Ichikawa N."/>
        </authorList>
    </citation>
    <scope>NUCLEOTIDE SEQUENCE [LARGE SCALE GENOMIC DNA]</scope>
    <source>
        <strain evidence="5 6">NBRC 102359</strain>
    </source>
</reference>
<dbReference type="PROSITE" id="PS50949">
    <property type="entry name" value="HTH_GNTR"/>
    <property type="match status" value="1"/>
</dbReference>
<dbReference type="SUPFAM" id="SSF46785">
    <property type="entry name" value="Winged helix' DNA-binding domain"/>
    <property type="match status" value="1"/>
</dbReference>
<dbReference type="SMART" id="SM00895">
    <property type="entry name" value="FCD"/>
    <property type="match status" value="1"/>
</dbReference>
<dbReference type="PANTHER" id="PTHR43537">
    <property type="entry name" value="TRANSCRIPTIONAL REGULATOR, GNTR FAMILY"/>
    <property type="match status" value="1"/>
</dbReference>
<dbReference type="Proteomes" id="UP000321051">
    <property type="component" value="Unassembled WGS sequence"/>
</dbReference>
<keyword evidence="3" id="KW-0804">Transcription</keyword>
<evidence type="ECO:0000259" key="4">
    <source>
        <dbReference type="PROSITE" id="PS50949"/>
    </source>
</evidence>
<dbReference type="CDD" id="cd07377">
    <property type="entry name" value="WHTH_GntR"/>
    <property type="match status" value="1"/>
</dbReference>
<dbReference type="InterPro" id="IPR036388">
    <property type="entry name" value="WH-like_DNA-bd_sf"/>
</dbReference>
<dbReference type="InterPro" id="IPR000524">
    <property type="entry name" value="Tscrpt_reg_HTH_GntR"/>
</dbReference>
<organism evidence="5 6">
    <name type="scientific">Marinococcus halophilus</name>
    <dbReference type="NCBI Taxonomy" id="1371"/>
    <lineage>
        <taxon>Bacteria</taxon>
        <taxon>Bacillati</taxon>
        <taxon>Bacillota</taxon>
        <taxon>Bacilli</taxon>
        <taxon>Bacillales</taxon>
        <taxon>Bacillaceae</taxon>
        <taxon>Marinococcus</taxon>
    </lineage>
</organism>
<accession>A0A510Y7W0</accession>
<dbReference type="EMBL" id="BJUN01000014">
    <property type="protein sequence ID" value="GEK59449.1"/>
    <property type="molecule type" value="Genomic_DNA"/>
</dbReference>
<dbReference type="SUPFAM" id="SSF48008">
    <property type="entry name" value="GntR ligand-binding domain-like"/>
    <property type="match status" value="1"/>
</dbReference>
<dbReference type="STRING" id="1371.GCA_900166605_01168"/>
<dbReference type="SMART" id="SM00345">
    <property type="entry name" value="HTH_GNTR"/>
    <property type="match status" value="1"/>
</dbReference>
<dbReference type="PANTHER" id="PTHR43537:SF24">
    <property type="entry name" value="GLUCONATE OPERON TRANSCRIPTIONAL REPRESSOR"/>
    <property type="match status" value="1"/>
</dbReference>
<dbReference type="Pfam" id="PF07729">
    <property type="entry name" value="FCD"/>
    <property type="match status" value="1"/>
</dbReference>
<keyword evidence="2" id="KW-0238">DNA-binding</keyword>
<dbReference type="GO" id="GO:0003700">
    <property type="term" value="F:DNA-binding transcription factor activity"/>
    <property type="evidence" value="ECO:0007669"/>
    <property type="project" value="InterPro"/>
</dbReference>
<evidence type="ECO:0000256" key="2">
    <source>
        <dbReference type="ARBA" id="ARBA00023125"/>
    </source>
</evidence>
<proteinExistence type="predicted"/>
<dbReference type="Gene3D" id="1.20.120.530">
    <property type="entry name" value="GntR ligand-binding domain-like"/>
    <property type="match status" value="1"/>
</dbReference>
<dbReference type="GO" id="GO:0003677">
    <property type="term" value="F:DNA binding"/>
    <property type="evidence" value="ECO:0007669"/>
    <property type="project" value="UniProtKB-KW"/>
</dbReference>
<evidence type="ECO:0000313" key="6">
    <source>
        <dbReference type="Proteomes" id="UP000321051"/>
    </source>
</evidence>
<name>A0A510Y7W0_MARHA</name>
<feature type="domain" description="HTH gntR-type" evidence="4">
    <location>
        <begin position="12"/>
        <end position="79"/>
    </location>
</feature>
<dbReference type="Pfam" id="PF00392">
    <property type="entry name" value="GntR"/>
    <property type="match status" value="1"/>
</dbReference>
<dbReference type="Gene3D" id="1.10.10.10">
    <property type="entry name" value="Winged helix-like DNA-binding domain superfamily/Winged helix DNA-binding domain"/>
    <property type="match status" value="1"/>
</dbReference>
<keyword evidence="1" id="KW-0805">Transcription regulation</keyword>
<dbReference type="RefSeq" id="WP_233133392.1">
    <property type="nucleotide sequence ID" value="NZ_BJUN01000014.1"/>
</dbReference>
<dbReference type="InterPro" id="IPR036390">
    <property type="entry name" value="WH_DNA-bd_sf"/>
</dbReference>
<evidence type="ECO:0000256" key="3">
    <source>
        <dbReference type="ARBA" id="ARBA00023163"/>
    </source>
</evidence>
<dbReference type="AlphaFoldDB" id="A0A510Y7W0"/>
<dbReference type="InterPro" id="IPR011711">
    <property type="entry name" value="GntR_C"/>
</dbReference>